<accession>A0ABT4VGR6</accession>
<evidence type="ECO:0000259" key="1">
    <source>
        <dbReference type="Pfam" id="PF11823"/>
    </source>
</evidence>
<comment type="caution">
    <text evidence="2">The sequence shown here is derived from an EMBL/GenBank/DDBJ whole genome shotgun (WGS) entry which is preliminary data.</text>
</comment>
<evidence type="ECO:0000313" key="2">
    <source>
        <dbReference type="EMBL" id="MDA3969310.1"/>
    </source>
</evidence>
<dbReference type="EMBL" id="JAQHXR010000003">
    <property type="protein sequence ID" value="MDA3969310.1"/>
    <property type="molecule type" value="Genomic_DNA"/>
</dbReference>
<dbReference type="InterPro" id="IPR021778">
    <property type="entry name" value="Se/S_carrier-like"/>
</dbReference>
<sequence>MISGYILVYSSADAFYAEEIFKTHNINIKLMPTPRELSSDCGVCIYFEIESIDKIHLVLNDKNLEYEIKLK</sequence>
<name>A0ABT4VGR6_9HELI</name>
<protein>
    <submittedName>
        <fullName evidence="2">DUF3343 domain-containing protein</fullName>
    </submittedName>
</protein>
<proteinExistence type="predicted"/>
<gene>
    <name evidence="2" type="ORF">PF021_06415</name>
</gene>
<reference evidence="2 3" key="1">
    <citation type="submission" date="2023-01" db="EMBL/GenBank/DDBJ databases">
        <title>Description of Helicobacter ibis sp. nov. isolated from faecal droppings of black-faced ibis (Theristicus melanopis).</title>
        <authorList>
            <person name="Lopez-Cantillo M."/>
            <person name="Vidal-Veuthey B."/>
            <person name="Mella A."/>
            <person name="De La Haba R."/>
            <person name="Collado L."/>
        </authorList>
    </citation>
    <scope>NUCLEOTIDE SEQUENCE [LARGE SCALE GENOMIC DNA]</scope>
    <source>
        <strain evidence="2 3">A82</strain>
    </source>
</reference>
<dbReference type="RefSeq" id="WP_271021649.1">
    <property type="nucleotide sequence ID" value="NZ_JAQHXR010000003.1"/>
</dbReference>
<evidence type="ECO:0000313" key="3">
    <source>
        <dbReference type="Proteomes" id="UP001210261"/>
    </source>
</evidence>
<keyword evidence="3" id="KW-1185">Reference proteome</keyword>
<dbReference type="Proteomes" id="UP001210261">
    <property type="component" value="Unassembled WGS sequence"/>
</dbReference>
<organism evidence="2 3">
    <name type="scientific">Helicobacter ibis</name>
    <dbReference type="NCBI Taxonomy" id="2962633"/>
    <lineage>
        <taxon>Bacteria</taxon>
        <taxon>Pseudomonadati</taxon>
        <taxon>Campylobacterota</taxon>
        <taxon>Epsilonproteobacteria</taxon>
        <taxon>Campylobacterales</taxon>
        <taxon>Helicobacteraceae</taxon>
        <taxon>Helicobacter</taxon>
    </lineage>
</organism>
<feature type="domain" description="Putative Se/S carrier protein-like" evidence="1">
    <location>
        <begin position="4"/>
        <end position="67"/>
    </location>
</feature>
<dbReference type="Pfam" id="PF11823">
    <property type="entry name" value="Se_S_carrier"/>
    <property type="match status" value="1"/>
</dbReference>